<keyword evidence="2" id="KW-1185">Reference proteome</keyword>
<protein>
    <submittedName>
        <fullName evidence="1">Uncharacterized protein</fullName>
    </submittedName>
</protein>
<dbReference type="Proteomes" id="UP000887013">
    <property type="component" value="Unassembled WGS sequence"/>
</dbReference>
<reference evidence="1" key="1">
    <citation type="submission" date="2020-08" db="EMBL/GenBank/DDBJ databases">
        <title>Multicomponent nature underlies the extraordinary mechanical properties of spider dragline silk.</title>
        <authorList>
            <person name="Kono N."/>
            <person name="Nakamura H."/>
            <person name="Mori M."/>
            <person name="Yoshida Y."/>
            <person name="Ohtoshi R."/>
            <person name="Malay A.D."/>
            <person name="Moran D.A.P."/>
            <person name="Tomita M."/>
            <person name="Numata K."/>
            <person name="Arakawa K."/>
        </authorList>
    </citation>
    <scope>NUCLEOTIDE SEQUENCE</scope>
</reference>
<evidence type="ECO:0000313" key="2">
    <source>
        <dbReference type="Proteomes" id="UP000887013"/>
    </source>
</evidence>
<gene>
    <name evidence="1" type="ORF">NPIL_396641</name>
</gene>
<dbReference type="EMBL" id="BMAW01004173">
    <property type="protein sequence ID" value="GFS87345.1"/>
    <property type="molecule type" value="Genomic_DNA"/>
</dbReference>
<name>A0A8X6N0I8_NEPPI</name>
<comment type="caution">
    <text evidence="1">The sequence shown here is derived from an EMBL/GenBank/DDBJ whole genome shotgun (WGS) entry which is preliminary data.</text>
</comment>
<dbReference type="AlphaFoldDB" id="A0A8X6N0I8"/>
<sequence>MEEILSFLGTDDNPVDSSLMVLNFPRKRNDAGSFVYAKNGMALVVMEEYDPVSSIRYETTSRWVSSTYPPYSLSPLSVHA</sequence>
<evidence type="ECO:0000313" key="1">
    <source>
        <dbReference type="EMBL" id="GFS87345.1"/>
    </source>
</evidence>
<organism evidence="1 2">
    <name type="scientific">Nephila pilipes</name>
    <name type="common">Giant wood spider</name>
    <name type="synonym">Nephila maculata</name>
    <dbReference type="NCBI Taxonomy" id="299642"/>
    <lineage>
        <taxon>Eukaryota</taxon>
        <taxon>Metazoa</taxon>
        <taxon>Ecdysozoa</taxon>
        <taxon>Arthropoda</taxon>
        <taxon>Chelicerata</taxon>
        <taxon>Arachnida</taxon>
        <taxon>Araneae</taxon>
        <taxon>Araneomorphae</taxon>
        <taxon>Entelegynae</taxon>
        <taxon>Araneoidea</taxon>
        <taxon>Nephilidae</taxon>
        <taxon>Nephila</taxon>
    </lineage>
</organism>
<accession>A0A8X6N0I8</accession>
<proteinExistence type="predicted"/>